<keyword evidence="4 9" id="KW-0472">Membrane</keyword>
<dbReference type="PANTHER" id="PTHR32089">
    <property type="entry name" value="METHYL-ACCEPTING CHEMOTAXIS PROTEIN MCPB"/>
    <property type="match status" value="1"/>
</dbReference>
<keyword evidence="5 7" id="KW-0807">Transducer</keyword>
<dbReference type="SMART" id="SM00283">
    <property type="entry name" value="MA"/>
    <property type="match status" value="1"/>
</dbReference>
<evidence type="ECO:0000256" key="6">
    <source>
        <dbReference type="ARBA" id="ARBA00029447"/>
    </source>
</evidence>
<comment type="caution">
    <text evidence="12">The sequence shown here is derived from an EMBL/GenBank/DDBJ whole genome shotgun (WGS) entry which is preliminary data.</text>
</comment>
<evidence type="ECO:0000256" key="4">
    <source>
        <dbReference type="ARBA" id="ARBA00023136"/>
    </source>
</evidence>
<dbReference type="InterPro" id="IPR003660">
    <property type="entry name" value="HAMP_dom"/>
</dbReference>
<reference evidence="12 13" key="1">
    <citation type="submission" date="2023-09" db="EMBL/GenBank/DDBJ databases">
        <authorList>
            <person name="Rey-Velasco X."/>
        </authorList>
    </citation>
    <scope>NUCLEOTIDE SEQUENCE [LARGE SCALE GENOMIC DNA]</scope>
    <source>
        <strain evidence="12 13">W431</strain>
    </source>
</reference>
<dbReference type="InterPro" id="IPR004089">
    <property type="entry name" value="MCPsignal_dom"/>
</dbReference>
<dbReference type="PANTHER" id="PTHR32089:SF119">
    <property type="entry name" value="METHYL-ACCEPTING CHEMOTAXIS PROTEIN CTPL"/>
    <property type="match status" value="1"/>
</dbReference>
<evidence type="ECO:0000256" key="3">
    <source>
        <dbReference type="ARBA" id="ARBA00022989"/>
    </source>
</evidence>
<feature type="coiled-coil region" evidence="8">
    <location>
        <begin position="526"/>
        <end position="553"/>
    </location>
</feature>
<proteinExistence type="inferred from homology"/>
<organism evidence="12 13">
    <name type="scientific">Thalassotalea castellviae</name>
    <dbReference type="NCBI Taxonomy" id="3075612"/>
    <lineage>
        <taxon>Bacteria</taxon>
        <taxon>Pseudomonadati</taxon>
        <taxon>Pseudomonadota</taxon>
        <taxon>Gammaproteobacteria</taxon>
        <taxon>Alteromonadales</taxon>
        <taxon>Colwelliaceae</taxon>
        <taxon>Thalassotalea</taxon>
    </lineage>
</organism>
<dbReference type="Proteomes" id="UP001266357">
    <property type="component" value="Unassembled WGS sequence"/>
</dbReference>
<evidence type="ECO:0000256" key="9">
    <source>
        <dbReference type="SAM" id="Phobius"/>
    </source>
</evidence>
<dbReference type="Gene3D" id="1.10.287.950">
    <property type="entry name" value="Methyl-accepting chemotaxis protein"/>
    <property type="match status" value="1"/>
</dbReference>
<dbReference type="CDD" id="cd06225">
    <property type="entry name" value="HAMP"/>
    <property type="match status" value="1"/>
</dbReference>
<evidence type="ECO:0000256" key="5">
    <source>
        <dbReference type="ARBA" id="ARBA00023224"/>
    </source>
</evidence>
<keyword evidence="2 9" id="KW-0812">Transmembrane</keyword>
<evidence type="ECO:0000313" key="13">
    <source>
        <dbReference type="Proteomes" id="UP001266357"/>
    </source>
</evidence>
<dbReference type="Pfam" id="PF00672">
    <property type="entry name" value="HAMP"/>
    <property type="match status" value="1"/>
</dbReference>
<dbReference type="PROSITE" id="PS50885">
    <property type="entry name" value="HAMP"/>
    <property type="match status" value="1"/>
</dbReference>
<comment type="subcellular location">
    <subcellularLocation>
        <location evidence="1">Membrane</location>
        <topology evidence="1">Multi-pass membrane protein</topology>
    </subcellularLocation>
</comment>
<dbReference type="EMBL" id="JAVRIF010000004">
    <property type="protein sequence ID" value="MDT0603872.1"/>
    <property type="molecule type" value="Genomic_DNA"/>
</dbReference>
<evidence type="ECO:0000256" key="2">
    <source>
        <dbReference type="ARBA" id="ARBA00022692"/>
    </source>
</evidence>
<evidence type="ECO:0000256" key="7">
    <source>
        <dbReference type="PROSITE-ProRule" id="PRU00284"/>
    </source>
</evidence>
<dbReference type="Gene3D" id="6.10.340.10">
    <property type="match status" value="1"/>
</dbReference>
<dbReference type="RefSeq" id="WP_311580952.1">
    <property type="nucleotide sequence ID" value="NZ_JAVRIF010000004.1"/>
</dbReference>
<keyword evidence="3 9" id="KW-1133">Transmembrane helix</keyword>
<comment type="similarity">
    <text evidence="6">Belongs to the methyl-accepting chemotaxis (MCP) protein family.</text>
</comment>
<keyword evidence="8" id="KW-0175">Coiled coil</keyword>
<evidence type="ECO:0000259" key="10">
    <source>
        <dbReference type="PROSITE" id="PS50111"/>
    </source>
</evidence>
<dbReference type="Pfam" id="PF00015">
    <property type="entry name" value="MCPsignal"/>
    <property type="match status" value="1"/>
</dbReference>
<evidence type="ECO:0000256" key="1">
    <source>
        <dbReference type="ARBA" id="ARBA00004141"/>
    </source>
</evidence>
<sequence>MRVSSFSKLSVIAISIFAIIFLATMYQVGESLTKSQIQYSGYQTLKSHTTIKFNRTINKYLQNGDASLLNDTEAQLDEMIAITKNLGIKTLTEEISAQATLLKTDISTKYRALGKLSGDPLALIRNGEQAMAAITASLAKYAVQSNALDPQQKPAYLKLTNEISKTLYDLVNSREKMFNDSQLNNQSVAIALNDLRTLVDTISAFPELEVFPETDEDEDDFFADEDDLEDLSVEALDELKSLVSRYQSELDNTLSLQEQRKKGLQRLAAQVDELENIIVSGEITVTQEQAKINKSLTNVVVGLLTFLVLFLAANYWLMRSVILNPLRKLRDSFVTLVSEGRVDNITGISPKTELGEISHSFNQMVSKLAEEDKQKANQLNLVSNAMKTMESQARNILDSSSTTSEHLLEVGDIMQALSNVTENVNTLSQQVVDSAKATQMAMNDSQNQVNEVLNASEETNSAATAGKTSIESLSSSVESVGTIVDVISSIADQTNLLALNAAIEAARAGEHGRGFSVVADEVRQLAGKTQDSLKQVSQRLEQLNQASSALADNIYGIESASNKQKEIAELLKGNAVNVVEQAITSANVAESTLEQINQQRLHFSDFEQAMNSVTTEVDQSRELATHISKDVGEQVRDINQTLHLVTK</sequence>
<accession>A0ABU3A2T2</accession>
<feature type="domain" description="Methyl-accepting transducer" evidence="10">
    <location>
        <begin position="378"/>
        <end position="639"/>
    </location>
</feature>
<keyword evidence="13" id="KW-1185">Reference proteome</keyword>
<feature type="transmembrane region" description="Helical" evidence="9">
    <location>
        <begin position="6"/>
        <end position="26"/>
    </location>
</feature>
<evidence type="ECO:0000313" key="12">
    <source>
        <dbReference type="EMBL" id="MDT0603872.1"/>
    </source>
</evidence>
<gene>
    <name evidence="12" type="ORF">RM573_09725</name>
</gene>
<evidence type="ECO:0000259" key="11">
    <source>
        <dbReference type="PROSITE" id="PS50885"/>
    </source>
</evidence>
<dbReference type="SMART" id="SM00304">
    <property type="entry name" value="HAMP"/>
    <property type="match status" value="1"/>
</dbReference>
<name>A0ABU3A2T2_9GAMM</name>
<dbReference type="SUPFAM" id="SSF58104">
    <property type="entry name" value="Methyl-accepting chemotaxis protein (MCP) signaling domain"/>
    <property type="match status" value="1"/>
</dbReference>
<evidence type="ECO:0000256" key="8">
    <source>
        <dbReference type="SAM" id="Coils"/>
    </source>
</evidence>
<feature type="transmembrane region" description="Helical" evidence="9">
    <location>
        <begin position="296"/>
        <end position="318"/>
    </location>
</feature>
<feature type="domain" description="HAMP" evidence="11">
    <location>
        <begin position="320"/>
        <end position="373"/>
    </location>
</feature>
<protein>
    <submittedName>
        <fullName evidence="12">Methyl-accepting chemotaxis protein</fullName>
    </submittedName>
</protein>
<dbReference type="PROSITE" id="PS50111">
    <property type="entry name" value="CHEMOTAXIS_TRANSDUC_2"/>
    <property type="match status" value="1"/>
</dbReference>